<evidence type="ECO:0008006" key="3">
    <source>
        <dbReference type="Google" id="ProtNLM"/>
    </source>
</evidence>
<dbReference type="AlphaFoldDB" id="A0A4Y2DDI3"/>
<sequence length="416" mass="48343">MLTSPSLAWQAALKMTDVKLDLFTDIDMHLFIEKGIRGGVSMNSHRHSEANHPQCPNYDASEANKYITYLDANNLYGWAMSQPLPVNNFEWLSPEEISLQQICQTPDDATTGYILEVGMEYPPELHDLHNNYPLAPERMSITPNMLSPTALNILNEMNVQPASKSEKLVPNLYNKQNYVLHYRNLKLYLSLGLKLTKIHRVMKFTQRCWLKDYINFNTEQRKHAKTAFEKDFFKLLNNAVYDKTMENLRNRVKVDIVQTKKRAEKLVASPAFHAFTIFDENLVAVQWKDYPKDHPLYSDENKKKIGYFKDELNGQPCLEFIGLRSKMYSILSERDEKQTTKGICKSVRQQQLKHVNYRQCLFSRKPSTVSRNRIGSEKHHIFSMQQSKRALSAFDDKRFLLEDGVTSLSYGHYKIG</sequence>
<dbReference type="PANTHER" id="PTHR31511">
    <property type="entry name" value="PROTEIN CBG23764"/>
    <property type="match status" value="1"/>
</dbReference>
<dbReference type="OrthoDB" id="6610558at2759"/>
<reference evidence="1 2" key="1">
    <citation type="journal article" date="2019" name="Sci. Rep.">
        <title>Orb-weaving spider Araneus ventricosus genome elucidates the spidroin gene catalogue.</title>
        <authorList>
            <person name="Kono N."/>
            <person name="Nakamura H."/>
            <person name="Ohtoshi R."/>
            <person name="Moran D.A.P."/>
            <person name="Shinohara A."/>
            <person name="Yoshida Y."/>
            <person name="Fujiwara M."/>
            <person name="Mori M."/>
            <person name="Tomita M."/>
            <person name="Arakawa K."/>
        </authorList>
    </citation>
    <scope>NUCLEOTIDE SEQUENCE [LARGE SCALE GENOMIC DNA]</scope>
</reference>
<organism evidence="1 2">
    <name type="scientific">Araneus ventricosus</name>
    <name type="common">Orbweaver spider</name>
    <name type="synonym">Epeira ventricosa</name>
    <dbReference type="NCBI Taxonomy" id="182803"/>
    <lineage>
        <taxon>Eukaryota</taxon>
        <taxon>Metazoa</taxon>
        <taxon>Ecdysozoa</taxon>
        <taxon>Arthropoda</taxon>
        <taxon>Chelicerata</taxon>
        <taxon>Arachnida</taxon>
        <taxon>Araneae</taxon>
        <taxon>Araneomorphae</taxon>
        <taxon>Entelegynae</taxon>
        <taxon>Araneoidea</taxon>
        <taxon>Araneidae</taxon>
        <taxon>Araneus</taxon>
    </lineage>
</organism>
<dbReference type="GO" id="GO:0071897">
    <property type="term" value="P:DNA biosynthetic process"/>
    <property type="evidence" value="ECO:0007669"/>
    <property type="project" value="UniProtKB-ARBA"/>
</dbReference>
<dbReference type="EMBL" id="BGPR01000339">
    <property type="protein sequence ID" value="GBM14177.1"/>
    <property type="molecule type" value="Genomic_DNA"/>
</dbReference>
<dbReference type="InterPro" id="IPR043502">
    <property type="entry name" value="DNA/RNA_pol_sf"/>
</dbReference>
<evidence type="ECO:0000313" key="2">
    <source>
        <dbReference type="Proteomes" id="UP000499080"/>
    </source>
</evidence>
<protein>
    <recommendedName>
        <fullName evidence="3">DNA-directed DNA polymerase</fullName>
    </recommendedName>
</protein>
<dbReference type="Proteomes" id="UP000499080">
    <property type="component" value="Unassembled WGS sequence"/>
</dbReference>
<name>A0A4Y2DDI3_ARAVE</name>
<comment type="caution">
    <text evidence="1">The sequence shown here is derived from an EMBL/GenBank/DDBJ whole genome shotgun (WGS) entry which is preliminary data.</text>
</comment>
<gene>
    <name evidence="1" type="ORF">AVEN_60995_1</name>
</gene>
<keyword evidence="2" id="KW-1185">Reference proteome</keyword>
<evidence type="ECO:0000313" key="1">
    <source>
        <dbReference type="EMBL" id="GBM14177.1"/>
    </source>
</evidence>
<proteinExistence type="predicted"/>
<accession>A0A4Y2DDI3</accession>
<dbReference type="PANTHER" id="PTHR31511:SF12">
    <property type="entry name" value="RHO TERMINATION FACTOR N-TERMINAL DOMAIN-CONTAINING PROTEIN"/>
    <property type="match status" value="1"/>
</dbReference>
<dbReference type="SUPFAM" id="SSF56672">
    <property type="entry name" value="DNA/RNA polymerases"/>
    <property type="match status" value="1"/>
</dbReference>